<organism evidence="2 3">
    <name type="scientific">Leptolyngbya boryana NIES-2135</name>
    <dbReference type="NCBI Taxonomy" id="1973484"/>
    <lineage>
        <taxon>Bacteria</taxon>
        <taxon>Bacillati</taxon>
        <taxon>Cyanobacteriota</taxon>
        <taxon>Cyanophyceae</taxon>
        <taxon>Leptolyngbyales</taxon>
        <taxon>Leptolyngbyaceae</taxon>
        <taxon>Leptolyngbya group</taxon>
        <taxon>Leptolyngbya</taxon>
    </lineage>
</organism>
<evidence type="ECO:0000256" key="1">
    <source>
        <dbReference type="ARBA" id="ARBA00022801"/>
    </source>
</evidence>
<dbReference type="AlphaFoldDB" id="A0A1Z4JLR4"/>
<protein>
    <submittedName>
        <fullName evidence="2">GDSL family lipase</fullName>
    </submittedName>
</protein>
<dbReference type="GO" id="GO:0016788">
    <property type="term" value="F:hydrolase activity, acting on ester bonds"/>
    <property type="evidence" value="ECO:0007669"/>
    <property type="project" value="InterPro"/>
</dbReference>
<dbReference type="Gene3D" id="3.40.50.1110">
    <property type="entry name" value="SGNH hydrolase"/>
    <property type="match status" value="1"/>
</dbReference>
<sequence>MWLILAFFLSAIAVTLPVMLPQFQRAVQPIDRLYVFGDSLSDVGNVFRATNGAVPAPPYYQGRHSNGKVWVEELADKLNLSADRVGNFAWGGATTGEVGMNQVPGILAQVQAFLKNQPRLNPQALFVVWAGSNDYLFSTETPTVSIDNLNESLQLLLNQGAKRLLVANLPDLGKLPATRQQENAQKLTNFAIAYNQALKVTLEKLEQPGLAISELDVFHIYQTALNDPNQYGFTNVTNACLETATNCDRFLFWDGIHPTATAHKVLGALAFEQVQREIVDRSART</sequence>
<dbReference type="PANTHER" id="PTHR45648:SF22">
    <property type="entry name" value="GDSL LIPASE_ACYLHYDROLASE FAMILY PROTEIN (AFU_ORTHOLOGUE AFUA_4G14700)"/>
    <property type="match status" value="1"/>
</dbReference>
<dbReference type="InterPro" id="IPR051058">
    <property type="entry name" value="GDSL_Est/Lipase"/>
</dbReference>
<keyword evidence="3" id="KW-1185">Reference proteome</keyword>
<keyword evidence="1" id="KW-0378">Hydrolase</keyword>
<dbReference type="PANTHER" id="PTHR45648">
    <property type="entry name" value="GDSL LIPASE/ACYLHYDROLASE FAMILY PROTEIN (AFU_ORTHOLOGUE AFUA_4G14700)"/>
    <property type="match status" value="1"/>
</dbReference>
<dbReference type="Pfam" id="PF00657">
    <property type="entry name" value="Lipase_GDSL"/>
    <property type="match status" value="1"/>
</dbReference>
<evidence type="ECO:0000313" key="2">
    <source>
        <dbReference type="EMBL" id="BAY57568.1"/>
    </source>
</evidence>
<evidence type="ECO:0000313" key="3">
    <source>
        <dbReference type="Proteomes" id="UP000217895"/>
    </source>
</evidence>
<name>A0A1Z4JLR4_LEPBY</name>
<dbReference type="InterPro" id="IPR036514">
    <property type="entry name" value="SGNH_hydro_sf"/>
</dbReference>
<dbReference type="InterPro" id="IPR001087">
    <property type="entry name" value="GDSL"/>
</dbReference>
<gene>
    <name evidence="2" type="ORF">NIES2135_44380</name>
</gene>
<proteinExistence type="predicted"/>
<accession>A0A1Z4JLR4</accession>
<reference evidence="2 3" key="1">
    <citation type="submission" date="2017-06" db="EMBL/GenBank/DDBJ databases">
        <title>Genome sequencing of cyanobaciteial culture collection at National Institute for Environmental Studies (NIES).</title>
        <authorList>
            <person name="Hirose Y."/>
            <person name="Shimura Y."/>
            <person name="Fujisawa T."/>
            <person name="Nakamura Y."/>
            <person name="Kawachi M."/>
        </authorList>
    </citation>
    <scope>NUCLEOTIDE SEQUENCE [LARGE SCALE GENOMIC DNA]</scope>
    <source>
        <strain evidence="2 3">NIES-2135</strain>
    </source>
</reference>
<dbReference type="EMBL" id="AP018203">
    <property type="protein sequence ID" value="BAY57568.1"/>
    <property type="molecule type" value="Genomic_DNA"/>
</dbReference>
<dbReference type="Proteomes" id="UP000217895">
    <property type="component" value="Chromosome"/>
</dbReference>
<dbReference type="SUPFAM" id="SSF52266">
    <property type="entry name" value="SGNH hydrolase"/>
    <property type="match status" value="1"/>
</dbReference>
<dbReference type="CDD" id="cd01846">
    <property type="entry name" value="fatty_acyltransferase_like"/>
    <property type="match status" value="1"/>
</dbReference>